<sequence>MAGALATLAEHLDRPLGEVDLLLGTSAGSVLAAALRCGMTVDELVAHQRGVPPGEIAPDLDGGDLPDMRTIERESGDGRPPLPLPWIGSPRLLVAAAAHPLRTNPLIVASGLLPAGRAQMSSLVRMVVALQNRLGVTTDGWVPGERLWVVAVDYDSGRRVVFGREGAPPSTVGDAVLASCSIPGWFTPRVIGGRRYVDGGVASSTSVGLLARPGAPPLDEVYVLAPMASHAYDRPRDPVACLERAIRHVLTRWLDAEVRAVRATGTRVTVLTPGPADLAAMGANLMNPRRRCRVLDTALGTSAAALAEADGPGQRAA</sequence>
<feature type="short sequence motif" description="DGA/G" evidence="2">
    <location>
        <begin position="198"/>
        <end position="200"/>
    </location>
</feature>
<feature type="short sequence motif" description="GXSXG" evidence="2">
    <location>
        <begin position="24"/>
        <end position="28"/>
    </location>
</feature>
<keyword evidence="2" id="KW-0442">Lipid degradation</keyword>
<keyword evidence="5" id="KW-1185">Reference proteome</keyword>
<accession>A0ABT0ZYI6</accession>
<organism evidence="4 5">
    <name type="scientific">Pseudonocardia humida</name>
    <dbReference type="NCBI Taxonomy" id="2800819"/>
    <lineage>
        <taxon>Bacteria</taxon>
        <taxon>Bacillati</taxon>
        <taxon>Actinomycetota</taxon>
        <taxon>Actinomycetes</taxon>
        <taxon>Pseudonocardiales</taxon>
        <taxon>Pseudonocardiaceae</taxon>
        <taxon>Pseudonocardia</taxon>
    </lineage>
</organism>
<gene>
    <name evidence="4" type="ORF">KDL28_12190</name>
</gene>
<dbReference type="Gene3D" id="3.40.1090.10">
    <property type="entry name" value="Cytosolic phospholipase A2 catalytic domain"/>
    <property type="match status" value="1"/>
</dbReference>
<keyword evidence="1 2" id="KW-0443">Lipid metabolism</keyword>
<dbReference type="InterPro" id="IPR016035">
    <property type="entry name" value="Acyl_Trfase/lysoPLipase"/>
</dbReference>
<dbReference type="Pfam" id="PF01734">
    <property type="entry name" value="Patatin"/>
    <property type="match status" value="1"/>
</dbReference>
<dbReference type="PROSITE" id="PS51635">
    <property type="entry name" value="PNPLA"/>
    <property type="match status" value="1"/>
</dbReference>
<comment type="caution">
    <text evidence="4">The sequence shown here is derived from an EMBL/GenBank/DDBJ whole genome shotgun (WGS) entry which is preliminary data.</text>
</comment>
<reference evidence="4" key="1">
    <citation type="submission" date="2021-04" db="EMBL/GenBank/DDBJ databases">
        <title>Pseudonocardia sp. nov., isolated from sandy soil of mangrove forest.</title>
        <authorList>
            <person name="Zan Z."/>
            <person name="Huang R."/>
            <person name="Liu W."/>
        </authorList>
    </citation>
    <scope>NUCLEOTIDE SEQUENCE</scope>
    <source>
        <strain evidence="4">S2-4</strain>
    </source>
</reference>
<dbReference type="InterPro" id="IPR002641">
    <property type="entry name" value="PNPLA_dom"/>
</dbReference>
<name>A0ABT0ZYI6_9PSEU</name>
<evidence type="ECO:0000256" key="1">
    <source>
        <dbReference type="ARBA" id="ARBA00023098"/>
    </source>
</evidence>
<evidence type="ECO:0000313" key="4">
    <source>
        <dbReference type="EMBL" id="MCO1655813.1"/>
    </source>
</evidence>
<feature type="domain" description="PNPLA" evidence="3">
    <location>
        <begin position="1"/>
        <end position="211"/>
    </location>
</feature>
<dbReference type="EMBL" id="JAGSOV010000024">
    <property type="protein sequence ID" value="MCO1655813.1"/>
    <property type="molecule type" value="Genomic_DNA"/>
</dbReference>
<evidence type="ECO:0000256" key="2">
    <source>
        <dbReference type="PROSITE-ProRule" id="PRU01161"/>
    </source>
</evidence>
<proteinExistence type="predicted"/>
<feature type="active site" description="Nucleophile" evidence="2">
    <location>
        <position position="26"/>
    </location>
</feature>
<comment type="caution">
    <text evidence="2">Lacks conserved residue(s) required for the propagation of feature annotation.</text>
</comment>
<keyword evidence="2" id="KW-0378">Hydrolase</keyword>
<evidence type="ECO:0000259" key="3">
    <source>
        <dbReference type="PROSITE" id="PS51635"/>
    </source>
</evidence>
<dbReference type="Proteomes" id="UP001165283">
    <property type="component" value="Unassembled WGS sequence"/>
</dbReference>
<dbReference type="SUPFAM" id="SSF52151">
    <property type="entry name" value="FabD/lysophospholipase-like"/>
    <property type="match status" value="1"/>
</dbReference>
<feature type="active site" description="Proton acceptor" evidence="2">
    <location>
        <position position="198"/>
    </location>
</feature>
<protein>
    <submittedName>
        <fullName evidence="4">Patatin-like phospholipase family protein</fullName>
    </submittedName>
</protein>
<evidence type="ECO:0000313" key="5">
    <source>
        <dbReference type="Proteomes" id="UP001165283"/>
    </source>
</evidence>